<dbReference type="InterPro" id="IPR029058">
    <property type="entry name" value="AB_hydrolase_fold"/>
</dbReference>
<feature type="compositionally biased region" description="Basic and acidic residues" evidence="1">
    <location>
        <begin position="867"/>
        <end position="894"/>
    </location>
</feature>
<feature type="compositionally biased region" description="Basic and acidic residues" evidence="1">
    <location>
        <begin position="1638"/>
        <end position="1682"/>
    </location>
</feature>
<feature type="transmembrane region" description="Helical" evidence="2">
    <location>
        <begin position="108"/>
        <end position="132"/>
    </location>
</feature>
<feature type="region of interest" description="Disordered" evidence="1">
    <location>
        <begin position="1637"/>
        <end position="1723"/>
    </location>
</feature>
<feature type="domain" description="Outer membrane channel protein CpnT-like N-terminal" evidence="5">
    <location>
        <begin position="9"/>
        <end position="136"/>
    </location>
</feature>
<dbReference type="Pfam" id="PF25547">
    <property type="entry name" value="WXG100_2"/>
    <property type="match status" value="1"/>
</dbReference>
<feature type="region of interest" description="Disordered" evidence="1">
    <location>
        <begin position="348"/>
        <end position="741"/>
    </location>
</feature>
<evidence type="ECO:0000259" key="3">
    <source>
        <dbReference type="Pfam" id="PF06259"/>
    </source>
</evidence>
<feature type="compositionally biased region" description="Polar residues" evidence="1">
    <location>
        <begin position="730"/>
        <end position="741"/>
    </location>
</feature>
<feature type="compositionally biased region" description="Polar residues" evidence="1">
    <location>
        <begin position="415"/>
        <end position="452"/>
    </location>
</feature>
<accession>A0ABX3BWG0</accession>
<proteinExistence type="predicted"/>
<feature type="compositionally biased region" description="Polar residues" evidence="1">
    <location>
        <begin position="699"/>
        <end position="711"/>
    </location>
</feature>
<evidence type="ECO:0000256" key="2">
    <source>
        <dbReference type="SAM" id="Phobius"/>
    </source>
</evidence>
<keyword evidence="2" id="KW-1133">Transmembrane helix</keyword>
<dbReference type="CDD" id="cd20739">
    <property type="entry name" value="PoNe_DUF637"/>
    <property type="match status" value="1"/>
</dbReference>
<protein>
    <submittedName>
        <fullName evidence="6">Uncharacterized protein</fullName>
    </submittedName>
</protein>
<gene>
    <name evidence="6" type="ORF">BKG73_18985</name>
</gene>
<feature type="compositionally biased region" description="Polar residues" evidence="1">
    <location>
        <begin position="488"/>
        <end position="516"/>
    </location>
</feature>
<feature type="domain" description="Putative adhesin Stv" evidence="4">
    <location>
        <begin position="722"/>
        <end position="824"/>
    </location>
</feature>
<dbReference type="Proteomes" id="UP000179621">
    <property type="component" value="Unassembled WGS sequence"/>
</dbReference>
<evidence type="ECO:0000259" key="4">
    <source>
        <dbReference type="Pfam" id="PF21527"/>
    </source>
</evidence>
<evidence type="ECO:0000259" key="5">
    <source>
        <dbReference type="Pfam" id="PF25547"/>
    </source>
</evidence>
<keyword evidence="7" id="KW-1185">Reference proteome</keyword>
<feature type="compositionally biased region" description="Low complexity" evidence="1">
    <location>
        <begin position="528"/>
        <end position="601"/>
    </location>
</feature>
<feature type="region of interest" description="Disordered" evidence="1">
    <location>
        <begin position="1888"/>
        <end position="1914"/>
    </location>
</feature>
<evidence type="ECO:0000313" key="7">
    <source>
        <dbReference type="Proteomes" id="UP000179621"/>
    </source>
</evidence>
<dbReference type="RefSeq" id="WP_070913456.1">
    <property type="nucleotide sequence ID" value="NZ_MLIC01000010.1"/>
</dbReference>
<comment type="caution">
    <text evidence="6">The sequence shown here is derived from an EMBL/GenBank/DDBJ whole genome shotgun (WGS) entry which is preliminary data.</text>
</comment>
<dbReference type="Pfam" id="PF06259">
    <property type="entry name" value="Abhydrolase_8"/>
    <property type="match status" value="1"/>
</dbReference>
<feature type="compositionally biased region" description="Basic and acidic residues" evidence="1">
    <location>
        <begin position="1505"/>
        <end position="1522"/>
    </location>
</feature>
<feature type="region of interest" description="Disordered" evidence="1">
    <location>
        <begin position="2152"/>
        <end position="2245"/>
    </location>
</feature>
<feature type="compositionally biased region" description="Basic and acidic residues" evidence="1">
    <location>
        <begin position="1961"/>
        <end position="1970"/>
    </location>
</feature>
<feature type="compositionally biased region" description="Low complexity" evidence="1">
    <location>
        <begin position="370"/>
        <end position="410"/>
    </location>
</feature>
<sequence length="2530" mass="271188">MTITIPGSLQWVAYLVGEEWPEGDEDAMKRLGSGWRTSSGELKDLVPDLNRIKEEIRASFTGESAQAVDKVFSEWFSGDYAFDKLADAMDGLADLSDAHAMQVQYTKLMILTSLGIAAVEIAFALASAWATFGGSLGTIPIIEALTTMAVRQAMSQLLRQIVEKLAEAGARTAIKQLVKEFGQTVAKQAAKKAAERVARQAARSTVQKIALGAGRVAANVAFETAIGVGQEVGIQAYQINDGMRDKFNTGQIRDTAISSAAGALGGQVTAFGAGKLLKNTPLGHINNTAAGRFTSGALTGYSAGVVGNLAGTGALWVGNHDTQFTALSIFGGASSGALSGGVHGGLDTHSASAGDTGNSGHNGGTGTNDGGNSTSGHGGSNTDNNGSSSNSNQNGSPSNNSNSTTTESGSPAHQPGSSDHGTQQHGAQPTNAQPHETNGSQANASNGSTQSHPDPAAGVNESAAPTHPNDGTTTQQAAQTTTEAVSPHTPTNTDTPQTAPSNVDGSAQPHSQTNTESMERHSTANSEPSATQHQNQQQAVAQQPTGTQPLPTTPGGTQPSGVVGPTTTQPATTSTTPTNTTSTHQTSSSATAPAHAVTPSSQTSGAPATHRADSTVAPAKAPEAMHQGQQVTSSPEPTRTQPSGTSNDKAGPVAPQTRPDAPQQVRSDSNQSRTDAPMRRDAVGPDRSTPERGDHTRSSDPNSTDQNTQVNDEARADDGRVKLSGHGTYNPENGTVTVPKGTSVTVYAEHGARITDGLGNRIETGQDVSGVYSRTYTEGEVMPNYTLHPPDGLDTQGTPHTVDSATNLRDILSEGMGPVDWAACVEAAVTPDGGDAPGRHKLYDTTRIGDKSTGETTYYRGPDTDTTSDRHGDATATRSSEHSPELSHKSHEEQAIDSLAQHRTGQHEGATADDTRNAHDQAQAVREKWDALTSDEQKSLVEHETQPRHRTNLGDLDGLPAHVRDTLNRHNLVEDMVGRHPKLESQIREYANAMDDYLANPGEHPKPDHFDPTHDKPSALNRLAALFDSDMAPYKNVDATWRATYGVPDTPMTPTRQLLTYDPKAFGGDGRIAVVVGDLDAARVVSVHTPGITSTIRSIEGNITNAENHHIRSNEQRPDQPNAVIAWIGYDAPSGLGLARTPSTTLARLGGYRLAHDVAALAGTLGADTRINMFGHSYGSTTTAFAGQHGRLANYVDTVTLLGSPGAGPLHHASDFGIGAENVYVASNSHDLVTWLGGTHDGHFNRISGRLHLGGLGFDPAMREFGATRIAAEYVSPHHTDGLITAHVNYFSTEQFTPQGENVPLAVDPHARPTESLANFVHISTGDTHRLTLEAPDPRTSTPTSPDQHGRVGTSHDAATYRHADPPTGYPGPGQCVPSVLQDLGGSHVWQDTLGNVGPEGTTRGAFEAALGTHLREGTAEDIIAATQRGEQVVVVQTYDRAGIAAGHPGAHTFLVKPNPDDPARPLVVDRQTGGAHPWPPRDLDRVTHTDIATFNENSTPTHPMDPRERATYAEHSTDRQRIGQTALEMRPETERGSTPEDGFQYPKIDEVPNVGQDNPLTVKYPNGGDELPRIDNSDQPEISYPKLDEISDTGRRNTLEVDYPNIDQLPNGHSDLHGTPPEIDHAQTAAINLSRPAEIKADRPADIDQARPAEVDLNRPADLKGDRPAEFGNDRDHRLVDQTDEPGVPTARGHDDSNIDVSHGSGELTTPDHQDSTDSTPIRLDPIDAIMPVLEKYGVTLDQFMAMQEHAATVGRDELANNFSTEHLQMMYEARMSHPHPTIDDVIQKVVAEGAVKSILDQVNNPGSPYGGGGPYKANDAGGCVSVKADTTGLRTPEQLLRALRLDYGEWSPYEVFTTTDHAYVIEGRLSEGEFSVPNGRIATHLGIDDPRTGDLDNGAPPHTGTGYTGDPHGINPEYQLTKGRWEPGATLIRIDPDGSRHPVAILDDSATTWTSAKTPSDHVVDRWPPHQGGDWVFPDSPQHGPHPDPPTTSHRGSELDHDLAEGGHTAIDPYGRSAAADVFRQSAFDTHSGAAFFDPTDTTMRSAAGNVPKFPGEFTVDVHGDQHGVSVRDGAGNEHRMSAREFAEIVRSNTGWDGHSPIRLLSCDTGAGSHPFAAELARELGVAVTAPDKPVWTFPDGRQPIVTGFDRGINDGQVPRIPPDGGWHRFSPDWATDRTQATDQTRNSPVDGAIPRSGKDPSEPDASSGSTDSENRRQISEDPVTAVEGHVPPMTGDEKIKSADYRDKYYDEVTKRVVRPDGTQSTESHYRRKNADQKDYDGHQVPIIRRNDEGDLIAVSEEFHRATIMDGSTTRHEATPEERALAQDKVDRRTQAIERAQDANAKYRAEIARNGDPHRETVEERSHALHEQTLAGEDLGEHAAANAVRNMFPDDRYEISDLTGNERRSGQFDQIYEVYDRETGDERVVIVEAKGTHGQLGVRAGLDSQNYQQGHREYVRSIIDQMMRGTAEERAMAYYLNDALENGTLEYYVVNARVESTPIGNEYDGYKAGRFQIYERDKDEEGEE</sequence>
<feature type="compositionally biased region" description="Polar residues" evidence="1">
    <location>
        <begin position="2179"/>
        <end position="2190"/>
    </location>
</feature>
<feature type="compositionally biased region" description="Basic and acidic residues" evidence="1">
    <location>
        <begin position="1530"/>
        <end position="1539"/>
    </location>
</feature>
<evidence type="ECO:0000256" key="1">
    <source>
        <dbReference type="SAM" id="MobiDB-lite"/>
    </source>
</evidence>
<feature type="compositionally biased region" description="Basic and acidic residues" evidence="1">
    <location>
        <begin position="1587"/>
        <end position="1600"/>
    </location>
</feature>
<reference evidence="6 7" key="1">
    <citation type="submission" date="2016-10" db="EMBL/GenBank/DDBJ databases">
        <title>Evaluation of Human, Animal and Environmental Mycobacterium chelonae Isolates by Core Genome Phylogenomic Analysis, Targeted Gene Comparison, and Anti-microbial Susceptibility Patterns: A Tale of Mistaken Identities.</title>
        <authorList>
            <person name="Fogelson S.B."/>
            <person name="Camus A.C."/>
            <person name="Lorenz W."/>
            <person name="Vasireddy R."/>
            <person name="Vasireddy S."/>
            <person name="Smith T."/>
            <person name="Brown-Elliott B.A."/>
            <person name="Wallace R.J.Jr."/>
            <person name="Hasan N.A."/>
            <person name="Reischl U."/>
            <person name="Sanchez S."/>
        </authorList>
    </citation>
    <scope>NUCLEOTIDE SEQUENCE [LARGE SCALE GENOMIC DNA]</scope>
    <source>
        <strain evidence="6 7">8528</strain>
    </source>
</reference>
<feature type="region of interest" description="Disordered" evidence="1">
    <location>
        <begin position="2261"/>
        <end position="2281"/>
    </location>
</feature>
<feature type="region of interest" description="Disordered" evidence="1">
    <location>
        <begin position="1494"/>
        <end position="1623"/>
    </location>
</feature>
<feature type="region of interest" description="Disordered" evidence="1">
    <location>
        <begin position="830"/>
        <end position="961"/>
    </location>
</feature>
<dbReference type="InterPro" id="IPR010427">
    <property type="entry name" value="DUF1023"/>
</dbReference>
<dbReference type="InterPro" id="IPR049762">
    <property type="entry name" value="PoNe_dom"/>
</dbReference>
<feature type="compositionally biased region" description="Low complexity" evidence="1">
    <location>
        <begin position="1338"/>
        <end position="1347"/>
    </location>
</feature>
<name>A0ABX3BWG0_9MYCO</name>
<feature type="compositionally biased region" description="Gly residues" evidence="1">
    <location>
        <begin position="360"/>
        <end position="369"/>
    </location>
</feature>
<feature type="compositionally biased region" description="Low complexity" evidence="1">
    <location>
        <begin position="472"/>
        <end position="482"/>
    </location>
</feature>
<feature type="compositionally biased region" description="Polar residues" evidence="1">
    <location>
        <begin position="627"/>
        <end position="648"/>
    </location>
</feature>
<feature type="compositionally biased region" description="Basic and acidic residues" evidence="1">
    <location>
        <begin position="676"/>
        <end position="698"/>
    </location>
</feature>
<keyword evidence="2" id="KW-0812">Transmembrane</keyword>
<feature type="domain" description="DUF1023" evidence="3">
    <location>
        <begin position="1069"/>
        <end position="1234"/>
    </location>
</feature>
<feature type="region of interest" description="Disordered" evidence="1">
    <location>
        <begin position="1953"/>
        <end position="2015"/>
    </location>
</feature>
<dbReference type="EMBL" id="MLIH01000033">
    <property type="protein sequence ID" value="OHU07336.1"/>
    <property type="molecule type" value="Genomic_DNA"/>
</dbReference>
<feature type="compositionally biased region" description="Basic and acidic residues" evidence="1">
    <location>
        <begin position="1997"/>
        <end position="2007"/>
    </location>
</feature>
<feature type="compositionally biased region" description="Basic and acidic residues" evidence="1">
    <location>
        <begin position="712"/>
        <end position="721"/>
    </location>
</feature>
<feature type="compositionally biased region" description="Basic and acidic residues" evidence="1">
    <location>
        <begin position="913"/>
        <end position="947"/>
    </location>
</feature>
<feature type="compositionally biased region" description="Polar residues" evidence="1">
    <location>
        <begin position="664"/>
        <end position="674"/>
    </location>
</feature>
<dbReference type="InterPro" id="IPR057746">
    <property type="entry name" value="CpnT-like_N"/>
</dbReference>
<feature type="region of interest" description="Disordered" evidence="1">
    <location>
        <begin position="1331"/>
        <end position="1355"/>
    </location>
</feature>
<keyword evidence="2" id="KW-0472">Membrane</keyword>
<organism evidence="6 7">
    <name type="scientific">Mycobacteroides saopaulense</name>
    <dbReference type="NCBI Taxonomy" id="1578165"/>
    <lineage>
        <taxon>Bacteria</taxon>
        <taxon>Bacillati</taxon>
        <taxon>Actinomycetota</taxon>
        <taxon>Actinomycetes</taxon>
        <taxon>Mycobacteriales</taxon>
        <taxon>Mycobacteriaceae</taxon>
        <taxon>Mycobacteroides</taxon>
    </lineage>
</organism>
<feature type="compositionally biased region" description="Basic and acidic residues" evidence="1">
    <location>
        <begin position="837"/>
        <end position="853"/>
    </location>
</feature>
<dbReference type="InterPro" id="IPR049002">
    <property type="entry name" value="Stv"/>
</dbReference>
<dbReference type="Pfam" id="PF21527">
    <property type="entry name" value="Stv"/>
    <property type="match status" value="1"/>
</dbReference>
<dbReference type="SUPFAM" id="SSF53474">
    <property type="entry name" value="alpha/beta-Hydrolases"/>
    <property type="match status" value="1"/>
</dbReference>
<evidence type="ECO:0000313" key="6">
    <source>
        <dbReference type="EMBL" id="OHU07336.1"/>
    </source>
</evidence>